<organism evidence="2 3">
    <name type="scientific">Salinicola socius</name>
    <dbReference type="NCBI Taxonomy" id="404433"/>
    <lineage>
        <taxon>Bacteria</taxon>
        <taxon>Pseudomonadati</taxon>
        <taxon>Pseudomonadota</taxon>
        <taxon>Gammaproteobacteria</taxon>
        <taxon>Oceanospirillales</taxon>
        <taxon>Halomonadaceae</taxon>
        <taxon>Salinicola</taxon>
    </lineage>
</organism>
<keyword evidence="1" id="KW-0472">Membrane</keyword>
<protein>
    <submittedName>
        <fullName evidence="2">DUF1275 family protein</fullName>
    </submittedName>
</protein>
<dbReference type="RefSeq" id="WP_075568561.1">
    <property type="nucleotide sequence ID" value="NZ_MSDO01000002.1"/>
</dbReference>
<sequence length="234" mass="24718">MKHEDTILAGIAGYVDTLGFVALFGLFTAHVTGNFVLIGAQAGGFAEGALIKLLAFPAFVAGVVLSSFLVRWLPRPLAPSVLYGTQTMLLLAFCLMGIQVSPVVDPDDMSVILCGMTGATAMGIQNAHSRLIVRVGVPNTVMTGNVTQAVLDIVDLIGRRCSLEVRQKARGRLSRTLPAVAAFGLGAIAGAVAYREMLFVALLLPVALLAAMTMVAWRRRPLAQRDSAGAVNER</sequence>
<comment type="caution">
    <text evidence="2">The sequence shown here is derived from an EMBL/GenBank/DDBJ whole genome shotgun (WGS) entry which is preliminary data.</text>
</comment>
<dbReference type="PANTHER" id="PTHR37314:SF5">
    <property type="entry name" value="SLR0142 PROTEIN"/>
    <property type="match status" value="1"/>
</dbReference>
<feature type="transmembrane region" description="Helical" evidence="1">
    <location>
        <begin position="199"/>
        <end position="217"/>
    </location>
</feature>
<keyword evidence="3" id="KW-1185">Reference proteome</keyword>
<feature type="transmembrane region" description="Helical" evidence="1">
    <location>
        <begin position="7"/>
        <end position="29"/>
    </location>
</feature>
<dbReference type="STRING" id="404433.BTW07_02420"/>
<dbReference type="Proteomes" id="UP000186878">
    <property type="component" value="Unassembled WGS sequence"/>
</dbReference>
<dbReference type="Pfam" id="PF06912">
    <property type="entry name" value="DUF1275"/>
    <property type="match status" value="1"/>
</dbReference>
<evidence type="ECO:0000256" key="1">
    <source>
        <dbReference type="SAM" id="Phobius"/>
    </source>
</evidence>
<dbReference type="OrthoDB" id="5125627at2"/>
<dbReference type="EMBL" id="MSDO01000002">
    <property type="protein sequence ID" value="OLO05817.1"/>
    <property type="molecule type" value="Genomic_DNA"/>
</dbReference>
<keyword evidence="1" id="KW-1133">Transmembrane helix</keyword>
<feature type="transmembrane region" description="Helical" evidence="1">
    <location>
        <begin position="81"/>
        <end position="103"/>
    </location>
</feature>
<reference evidence="2 3" key="1">
    <citation type="submission" date="2016-12" db="EMBL/GenBank/DDBJ databases">
        <title>Draft genome sequences of strains Salinicola socius SMB35, Salinicola sp. MH3R3-1 and Chromohalobacter sp. SMB17 from the Verkhnekamsk potash mining region of Russia.</title>
        <authorList>
            <person name="Mavrodi D.V."/>
            <person name="Olsson B.E."/>
            <person name="Korsakova E.S."/>
            <person name="Pyankova A."/>
            <person name="Mavrodi O.V."/>
            <person name="Plotnikova E.G."/>
        </authorList>
    </citation>
    <scope>NUCLEOTIDE SEQUENCE [LARGE SCALE GENOMIC DNA]</scope>
    <source>
        <strain evidence="2 3">SMB35</strain>
    </source>
</reference>
<accession>A0A1Q8SWM2</accession>
<feature type="transmembrane region" description="Helical" evidence="1">
    <location>
        <begin position="176"/>
        <end position="193"/>
    </location>
</feature>
<gene>
    <name evidence="2" type="ORF">BTW07_02420</name>
</gene>
<evidence type="ECO:0000313" key="2">
    <source>
        <dbReference type="EMBL" id="OLO05817.1"/>
    </source>
</evidence>
<feature type="transmembrane region" description="Helical" evidence="1">
    <location>
        <begin position="49"/>
        <end position="69"/>
    </location>
</feature>
<dbReference type="PANTHER" id="PTHR37314">
    <property type="entry name" value="SLR0142 PROTEIN"/>
    <property type="match status" value="1"/>
</dbReference>
<dbReference type="AlphaFoldDB" id="A0A1Q8SWM2"/>
<name>A0A1Q8SWM2_9GAMM</name>
<keyword evidence="1" id="KW-0812">Transmembrane</keyword>
<proteinExistence type="predicted"/>
<evidence type="ECO:0000313" key="3">
    <source>
        <dbReference type="Proteomes" id="UP000186878"/>
    </source>
</evidence>
<dbReference type="InterPro" id="IPR010699">
    <property type="entry name" value="DUF1275"/>
</dbReference>